<feature type="non-terminal residue" evidence="1">
    <location>
        <position position="1"/>
    </location>
</feature>
<dbReference type="InterPro" id="IPR011990">
    <property type="entry name" value="TPR-like_helical_dom_sf"/>
</dbReference>
<dbReference type="AlphaFoldDB" id="A0AA36FSV7"/>
<evidence type="ECO:0000313" key="2">
    <source>
        <dbReference type="Proteomes" id="UP001177023"/>
    </source>
</evidence>
<dbReference type="InterPro" id="IPR019734">
    <property type="entry name" value="TPR_rpt"/>
</dbReference>
<accession>A0AA36FSV7</accession>
<dbReference type="Gene3D" id="1.25.40.10">
    <property type="entry name" value="Tetratricopeptide repeat domain"/>
    <property type="match status" value="1"/>
</dbReference>
<comment type="caution">
    <text evidence="1">The sequence shown here is derived from an EMBL/GenBank/DDBJ whole genome shotgun (WGS) entry which is preliminary data.</text>
</comment>
<evidence type="ECO:0000313" key="1">
    <source>
        <dbReference type="EMBL" id="CAJ0566049.1"/>
    </source>
</evidence>
<gene>
    <name evidence="1" type="ORF">MSPICULIGERA_LOCUS4665</name>
</gene>
<proteinExistence type="predicted"/>
<keyword evidence="2" id="KW-1185">Reference proteome</keyword>
<reference evidence="1" key="1">
    <citation type="submission" date="2023-06" db="EMBL/GenBank/DDBJ databases">
        <authorList>
            <person name="Delattre M."/>
        </authorList>
    </citation>
    <scope>NUCLEOTIDE SEQUENCE</scope>
    <source>
        <strain evidence="1">AF72</strain>
    </source>
</reference>
<name>A0AA36FSV7_9BILA</name>
<dbReference type="SMART" id="SM00028">
    <property type="entry name" value="TPR"/>
    <property type="match status" value="1"/>
</dbReference>
<organism evidence="1 2">
    <name type="scientific">Mesorhabditis spiculigera</name>
    <dbReference type="NCBI Taxonomy" id="96644"/>
    <lineage>
        <taxon>Eukaryota</taxon>
        <taxon>Metazoa</taxon>
        <taxon>Ecdysozoa</taxon>
        <taxon>Nematoda</taxon>
        <taxon>Chromadorea</taxon>
        <taxon>Rhabditida</taxon>
        <taxon>Rhabditina</taxon>
        <taxon>Rhabditomorpha</taxon>
        <taxon>Rhabditoidea</taxon>
        <taxon>Rhabditidae</taxon>
        <taxon>Mesorhabditinae</taxon>
        <taxon>Mesorhabditis</taxon>
    </lineage>
</organism>
<dbReference type="SUPFAM" id="SSF48452">
    <property type="entry name" value="TPR-like"/>
    <property type="match status" value="1"/>
</dbReference>
<sequence length="264" mass="30438">MYERLDYLIHIGVLVQGVVNENLLDVYNRTHTDEEDDFPLNLLDALNDEDWDDAAGIVLEIPELSLPDSDYILPMLHVLFRLGNVDELLEHADNWRATRNADIDGDKDAHFFVSLLEIQAKAIELNRANSEAWCRLALLYEKFNLHSESKQACETGLKINPECGFIWTVYKLATGEGLNALCRYAKPPIHIPLVISYILAYKKELHKASINALHDVRPRHEFLDVWPIEVDDELDNELSYLEDDGEEPFRLRHQYAKVLPTFVN</sequence>
<protein>
    <submittedName>
        <fullName evidence="1">Uncharacterized protein</fullName>
    </submittedName>
</protein>
<dbReference type="Proteomes" id="UP001177023">
    <property type="component" value="Unassembled WGS sequence"/>
</dbReference>
<dbReference type="EMBL" id="CATQJA010001159">
    <property type="protein sequence ID" value="CAJ0566049.1"/>
    <property type="molecule type" value="Genomic_DNA"/>
</dbReference>